<dbReference type="GO" id="GO:0051287">
    <property type="term" value="F:NAD binding"/>
    <property type="evidence" value="ECO:0007669"/>
    <property type="project" value="UniProtKB-UniRule"/>
</dbReference>
<comment type="miscellaneous">
    <text evidence="6">The iminoaspartate product is unstable in aqueous solution and can decompose to oxaloacetate and ammonia.</text>
</comment>
<dbReference type="UniPathway" id="UPA00253">
    <property type="reaction ID" value="UER00456"/>
</dbReference>
<dbReference type="HAMAP" id="MF_01265">
    <property type="entry name" value="NadX"/>
    <property type="match status" value="1"/>
</dbReference>
<dbReference type="InterPro" id="IPR036291">
    <property type="entry name" value="NAD(P)-bd_dom_sf"/>
</dbReference>
<keyword evidence="4 6" id="KW-0560">Oxidoreductase</keyword>
<comment type="pathway">
    <text evidence="6">Cofactor biosynthesis; NAD(+) biosynthesis; iminoaspartate from L-aspartate (dehydrogenase route): step 1/1.</text>
</comment>
<accession>A0A2J0LG49</accession>
<comment type="catalytic activity">
    <reaction evidence="6">
        <text>L-aspartate + NADP(+) + H2O = oxaloacetate + NH4(+) + NADPH + H(+)</text>
        <dbReference type="Rhea" id="RHEA:11784"/>
        <dbReference type="ChEBI" id="CHEBI:15377"/>
        <dbReference type="ChEBI" id="CHEBI:15378"/>
        <dbReference type="ChEBI" id="CHEBI:16452"/>
        <dbReference type="ChEBI" id="CHEBI:28938"/>
        <dbReference type="ChEBI" id="CHEBI:29991"/>
        <dbReference type="ChEBI" id="CHEBI:57783"/>
        <dbReference type="ChEBI" id="CHEBI:58349"/>
        <dbReference type="EC" id="1.4.1.21"/>
    </reaction>
</comment>
<dbReference type="Pfam" id="PF01958">
    <property type="entry name" value="Asp_DH_C"/>
    <property type="match status" value="1"/>
</dbReference>
<dbReference type="NCBIfam" id="TIGR03855">
    <property type="entry name" value="NAD_NadX"/>
    <property type="match status" value="1"/>
</dbReference>
<dbReference type="InterPro" id="IPR002811">
    <property type="entry name" value="Asp_DH"/>
</dbReference>
<organism evidence="9 10">
    <name type="scientific">Candidatus Taenaricola geysiri</name>
    <dbReference type="NCBI Taxonomy" id="1974752"/>
    <lineage>
        <taxon>Bacteria</taxon>
        <taxon>Pseudomonadati</taxon>
        <taxon>Candidatus Omnitrophota</taxon>
        <taxon>Candidatus Taenaricola</taxon>
    </lineage>
</organism>
<dbReference type="InterPro" id="IPR022487">
    <property type="entry name" value="Asp_DH_arc"/>
</dbReference>
<comment type="caution">
    <text evidence="9">The sequence shown here is derived from an EMBL/GenBank/DDBJ whole genome shotgun (WGS) entry which is preliminary data.</text>
</comment>
<dbReference type="EC" id="1.4.1.21" evidence="6"/>
<evidence type="ECO:0000313" key="9">
    <source>
        <dbReference type="EMBL" id="PIW66189.1"/>
    </source>
</evidence>
<evidence type="ECO:0000256" key="6">
    <source>
        <dbReference type="HAMAP-Rule" id="MF_01265"/>
    </source>
</evidence>
<evidence type="ECO:0000256" key="1">
    <source>
        <dbReference type="ARBA" id="ARBA00008331"/>
    </source>
</evidence>
<feature type="binding site" evidence="6">
    <location>
        <position position="123"/>
    </location>
    <ligand>
        <name>NAD(+)</name>
        <dbReference type="ChEBI" id="CHEBI:57540"/>
    </ligand>
</feature>
<gene>
    <name evidence="6 9" type="primary">nadX</name>
    <name evidence="9" type="ORF">COW11_04805</name>
</gene>
<evidence type="ECO:0000256" key="2">
    <source>
        <dbReference type="ARBA" id="ARBA00022642"/>
    </source>
</evidence>
<evidence type="ECO:0000313" key="10">
    <source>
        <dbReference type="Proteomes" id="UP000231267"/>
    </source>
</evidence>
<dbReference type="PIRSF" id="PIRSF005227">
    <property type="entry name" value="Asp_dh_NAD_syn"/>
    <property type="match status" value="1"/>
</dbReference>
<dbReference type="GO" id="GO:0033735">
    <property type="term" value="F:aspartate dehydrogenase [NAD(P)+] activity"/>
    <property type="evidence" value="ECO:0007669"/>
    <property type="project" value="UniProtKB-EC"/>
</dbReference>
<feature type="domain" description="Aspartate dehydrogenase" evidence="7">
    <location>
        <begin position="169"/>
        <end position="253"/>
    </location>
</feature>
<dbReference type="InterPro" id="IPR020626">
    <property type="entry name" value="Asp_DH_prok"/>
</dbReference>
<dbReference type="PANTHER" id="PTHR31873:SF6">
    <property type="entry name" value="ASPARTATE DEHYDROGENASE DOMAIN-CONTAINING PROTEIN"/>
    <property type="match status" value="1"/>
</dbReference>
<evidence type="ECO:0000256" key="3">
    <source>
        <dbReference type="ARBA" id="ARBA00022857"/>
    </source>
</evidence>
<evidence type="ECO:0000259" key="7">
    <source>
        <dbReference type="Pfam" id="PF01958"/>
    </source>
</evidence>
<feature type="binding site" evidence="6">
    <location>
        <position position="191"/>
    </location>
    <ligand>
        <name>NAD(+)</name>
        <dbReference type="ChEBI" id="CHEBI:57540"/>
    </ligand>
</feature>
<dbReference type="Gene3D" id="3.30.360.10">
    <property type="entry name" value="Dihydrodipicolinate Reductase, domain 2"/>
    <property type="match status" value="1"/>
</dbReference>
<dbReference type="InterPro" id="IPR005106">
    <property type="entry name" value="Asp/hSer_DH_NAD-bd"/>
</dbReference>
<evidence type="ECO:0000256" key="4">
    <source>
        <dbReference type="ARBA" id="ARBA00023002"/>
    </source>
</evidence>
<dbReference type="GO" id="GO:0016639">
    <property type="term" value="F:oxidoreductase activity, acting on the CH-NH2 group of donors, NAD or NADP as acceptor"/>
    <property type="evidence" value="ECO:0007669"/>
    <property type="project" value="UniProtKB-UniRule"/>
</dbReference>
<dbReference type="Gene3D" id="3.40.50.720">
    <property type="entry name" value="NAD(P)-binding Rossmann-like Domain"/>
    <property type="match status" value="1"/>
</dbReference>
<name>A0A2J0LG49_9BACT</name>
<evidence type="ECO:0000259" key="8">
    <source>
        <dbReference type="Pfam" id="PF03447"/>
    </source>
</evidence>
<dbReference type="SUPFAM" id="SSF51735">
    <property type="entry name" value="NAD(P)-binding Rossmann-fold domains"/>
    <property type="match status" value="1"/>
</dbReference>
<dbReference type="EMBL" id="PFGP01000107">
    <property type="protein sequence ID" value="PIW66189.1"/>
    <property type="molecule type" value="Genomic_DNA"/>
</dbReference>
<comment type="catalytic activity">
    <reaction evidence="6">
        <text>L-aspartate + NAD(+) + H2O = oxaloacetate + NH4(+) + NADH + H(+)</text>
        <dbReference type="Rhea" id="RHEA:11788"/>
        <dbReference type="ChEBI" id="CHEBI:15377"/>
        <dbReference type="ChEBI" id="CHEBI:15378"/>
        <dbReference type="ChEBI" id="CHEBI:16452"/>
        <dbReference type="ChEBI" id="CHEBI:28938"/>
        <dbReference type="ChEBI" id="CHEBI:29991"/>
        <dbReference type="ChEBI" id="CHEBI:57540"/>
        <dbReference type="ChEBI" id="CHEBI:57945"/>
        <dbReference type="EC" id="1.4.1.21"/>
    </reaction>
</comment>
<feature type="active site" evidence="6">
    <location>
        <position position="218"/>
    </location>
</feature>
<keyword evidence="3 6" id="KW-0521">NADP</keyword>
<protein>
    <recommendedName>
        <fullName evidence="6">L-aspartate dehydrogenase</fullName>
        <ecNumber evidence="6">1.4.1.21</ecNumber>
    </recommendedName>
</protein>
<dbReference type="Proteomes" id="UP000231267">
    <property type="component" value="Unassembled WGS sequence"/>
</dbReference>
<sequence length="267" mass="28182">MKKTKIGIVGCGTIGLEVAKAIETRLKNKAVLVAISDIDEIKIDNLLSKIKARPDVCSLKELIKKSDFVVEAASAVVSAGIAKKALAANKDVLIMSVGGLLNVSDIFNAAQKTKARLYIPSGALAGLDALKSAVASGLRKLTLTTRKSPRSLEGAPYLKENNIDLSSTKQEKVIFEGTAAQAIKGFPKNVNVAVALSLIYPSLNVKIIVVPQLKSNIHEIEAEGGFGKMFTRTENMPSPNNPKTSYLAALSAIATLEGALSNVKIGT</sequence>
<dbReference type="GO" id="GO:0009435">
    <property type="term" value="P:NAD+ biosynthetic process"/>
    <property type="evidence" value="ECO:0007669"/>
    <property type="project" value="UniProtKB-UniRule"/>
</dbReference>
<dbReference type="PANTHER" id="PTHR31873">
    <property type="entry name" value="L-ASPARTATE DEHYDROGENASE-RELATED"/>
    <property type="match status" value="1"/>
</dbReference>
<comment type="similarity">
    <text evidence="1 6">Belongs to the L-aspartate dehydrogenase family.</text>
</comment>
<dbReference type="Pfam" id="PF03447">
    <property type="entry name" value="NAD_binding_3"/>
    <property type="match status" value="1"/>
</dbReference>
<reference evidence="9 10" key="1">
    <citation type="submission" date="2017-09" db="EMBL/GenBank/DDBJ databases">
        <title>Depth-based differentiation of microbial function through sediment-hosted aquifers and enrichment of novel symbionts in the deep terrestrial subsurface.</title>
        <authorList>
            <person name="Probst A.J."/>
            <person name="Ladd B."/>
            <person name="Jarett J.K."/>
            <person name="Geller-Mcgrath D.E."/>
            <person name="Sieber C.M."/>
            <person name="Emerson J.B."/>
            <person name="Anantharaman K."/>
            <person name="Thomas B.C."/>
            <person name="Malmstrom R."/>
            <person name="Stieglmeier M."/>
            <person name="Klingl A."/>
            <person name="Woyke T."/>
            <person name="Ryan C.M."/>
            <person name="Banfield J.F."/>
        </authorList>
    </citation>
    <scope>NUCLEOTIDE SEQUENCE [LARGE SCALE GENOMIC DNA]</scope>
    <source>
        <strain evidence="9">CG12_big_fil_rev_8_21_14_0_65_43_15</strain>
    </source>
</reference>
<dbReference type="GO" id="GO:0050661">
    <property type="term" value="F:NADP binding"/>
    <property type="evidence" value="ECO:0007669"/>
    <property type="project" value="UniProtKB-UniRule"/>
</dbReference>
<proteinExistence type="inferred from homology"/>
<dbReference type="AlphaFoldDB" id="A0A2J0LG49"/>
<feature type="domain" description="Aspartate/homoserine dehydrogenase NAD-binding" evidence="8">
    <location>
        <begin position="10"/>
        <end position="120"/>
    </location>
</feature>
<comment type="function">
    <text evidence="6">Specifically catalyzes the NAD or NADP-dependent dehydrogenation of L-aspartate to iminoaspartate.</text>
</comment>
<keyword evidence="2 6" id="KW-0662">Pyridine nucleotide biosynthesis</keyword>
<dbReference type="InterPro" id="IPR011182">
    <property type="entry name" value="L-Asp_DH"/>
</dbReference>
<evidence type="ECO:0000256" key="5">
    <source>
        <dbReference type="ARBA" id="ARBA00023027"/>
    </source>
</evidence>
<dbReference type="SUPFAM" id="SSF55347">
    <property type="entry name" value="Glyceraldehyde-3-phosphate dehydrogenase-like, C-terminal domain"/>
    <property type="match status" value="1"/>
</dbReference>
<keyword evidence="5 6" id="KW-0520">NAD</keyword>